<keyword evidence="3" id="KW-0804">Transcription</keyword>
<dbReference type="InterPro" id="IPR011711">
    <property type="entry name" value="GntR_C"/>
</dbReference>
<dbReference type="SMART" id="SM00345">
    <property type="entry name" value="HTH_GNTR"/>
    <property type="match status" value="1"/>
</dbReference>
<dbReference type="GO" id="GO:0003677">
    <property type="term" value="F:DNA binding"/>
    <property type="evidence" value="ECO:0007669"/>
    <property type="project" value="UniProtKB-KW"/>
</dbReference>
<dbReference type="InterPro" id="IPR008920">
    <property type="entry name" value="TF_FadR/GntR_C"/>
</dbReference>
<reference evidence="5 6" key="1">
    <citation type="submission" date="2016-10" db="EMBL/GenBank/DDBJ databases">
        <authorList>
            <person name="de Groot N.N."/>
        </authorList>
    </citation>
    <scope>NUCLEOTIDE SEQUENCE [LARGE SCALE GENOMIC DNA]</scope>
    <source>
        <strain evidence="6">DSM 938 / 37b4</strain>
    </source>
</reference>
<dbReference type="SUPFAM" id="SSF48008">
    <property type="entry name" value="GntR ligand-binding domain-like"/>
    <property type="match status" value="1"/>
</dbReference>
<dbReference type="Gene3D" id="1.20.120.530">
    <property type="entry name" value="GntR ligand-binding domain-like"/>
    <property type="match status" value="1"/>
</dbReference>
<dbReference type="AlphaFoldDB" id="A0A1G7D778"/>
<sequence>MDSLAAKEPAHLSVYRGIRDLILSGDLAPGHPVTIQGLVARLDAGVTPVREAIRRLTSEGALQFHGNRRVTVPVLSVAQVDELIFARNALEPHLARLGAERATAQDIETLAAIDAAHTAAIATGNTRHYMVQNHRFHMTLYARAGTEVILPVVEALWLRSAPALRVMCGRFGTSNLPDMHQAALAAMRAGDPASVAEAIRLDILQGMENVRELLVEAQPD</sequence>
<dbReference type="SUPFAM" id="SSF46785">
    <property type="entry name" value="Winged helix' DNA-binding domain"/>
    <property type="match status" value="1"/>
</dbReference>
<dbReference type="EMBL" id="FNAY01000001">
    <property type="protein sequence ID" value="SDE47422.1"/>
    <property type="molecule type" value="Genomic_DNA"/>
</dbReference>
<accession>A0A1G7D778</accession>
<dbReference type="Pfam" id="PF07729">
    <property type="entry name" value="FCD"/>
    <property type="match status" value="1"/>
</dbReference>
<evidence type="ECO:0000313" key="6">
    <source>
        <dbReference type="Proteomes" id="UP000183812"/>
    </source>
</evidence>
<dbReference type="PANTHER" id="PTHR43537:SF39">
    <property type="entry name" value="HTH-TYPE TRANSCRIPTIONAL REGULATOR MCBR"/>
    <property type="match status" value="1"/>
</dbReference>
<gene>
    <name evidence="5" type="ORF">SAMN04244550_00508</name>
</gene>
<keyword evidence="2 5" id="KW-0238">DNA-binding</keyword>
<dbReference type="SMART" id="SM00895">
    <property type="entry name" value="FCD"/>
    <property type="match status" value="1"/>
</dbReference>
<dbReference type="PANTHER" id="PTHR43537">
    <property type="entry name" value="TRANSCRIPTIONAL REGULATOR, GNTR FAMILY"/>
    <property type="match status" value="1"/>
</dbReference>
<evidence type="ECO:0000256" key="3">
    <source>
        <dbReference type="ARBA" id="ARBA00023163"/>
    </source>
</evidence>
<protein>
    <submittedName>
        <fullName evidence="5">DNA-binding transcriptional regulator, GntR family</fullName>
    </submittedName>
</protein>
<dbReference type="OrthoDB" id="9815654at2"/>
<dbReference type="PROSITE" id="PS50949">
    <property type="entry name" value="HTH_GNTR"/>
    <property type="match status" value="1"/>
</dbReference>
<dbReference type="InterPro" id="IPR036388">
    <property type="entry name" value="WH-like_DNA-bd_sf"/>
</dbReference>
<dbReference type="RefSeq" id="WP_074552668.1">
    <property type="nucleotide sequence ID" value="NZ_CP119563.1"/>
</dbReference>
<keyword evidence="1" id="KW-0805">Transcription regulation</keyword>
<dbReference type="Gene3D" id="1.10.10.10">
    <property type="entry name" value="Winged helix-like DNA-binding domain superfamily/Winged helix DNA-binding domain"/>
    <property type="match status" value="1"/>
</dbReference>
<dbReference type="Proteomes" id="UP000183812">
    <property type="component" value="Unassembled WGS sequence"/>
</dbReference>
<dbReference type="GO" id="GO:0003700">
    <property type="term" value="F:DNA-binding transcription factor activity"/>
    <property type="evidence" value="ECO:0007669"/>
    <property type="project" value="InterPro"/>
</dbReference>
<dbReference type="Pfam" id="PF00392">
    <property type="entry name" value="GntR"/>
    <property type="match status" value="1"/>
</dbReference>
<evidence type="ECO:0000313" key="5">
    <source>
        <dbReference type="EMBL" id="SDE47422.1"/>
    </source>
</evidence>
<evidence type="ECO:0000256" key="2">
    <source>
        <dbReference type="ARBA" id="ARBA00023125"/>
    </source>
</evidence>
<feature type="domain" description="HTH gntR-type" evidence="4">
    <location>
        <begin position="8"/>
        <end position="75"/>
    </location>
</feature>
<organism evidence="5 6">
    <name type="scientific">Rhodobacter capsulatus</name>
    <name type="common">Rhodopseudomonas capsulata</name>
    <dbReference type="NCBI Taxonomy" id="1061"/>
    <lineage>
        <taxon>Bacteria</taxon>
        <taxon>Pseudomonadati</taxon>
        <taxon>Pseudomonadota</taxon>
        <taxon>Alphaproteobacteria</taxon>
        <taxon>Rhodobacterales</taxon>
        <taxon>Rhodobacter group</taxon>
        <taxon>Rhodobacter</taxon>
    </lineage>
</organism>
<dbReference type="InterPro" id="IPR036390">
    <property type="entry name" value="WH_DNA-bd_sf"/>
</dbReference>
<proteinExistence type="predicted"/>
<evidence type="ECO:0000259" key="4">
    <source>
        <dbReference type="PROSITE" id="PS50949"/>
    </source>
</evidence>
<evidence type="ECO:0000256" key="1">
    <source>
        <dbReference type="ARBA" id="ARBA00023015"/>
    </source>
</evidence>
<dbReference type="InterPro" id="IPR000524">
    <property type="entry name" value="Tscrpt_reg_HTH_GntR"/>
</dbReference>
<name>A0A1G7D778_RHOCA</name>